<evidence type="ECO:0000313" key="2">
    <source>
        <dbReference type="Proteomes" id="UP000184452"/>
    </source>
</evidence>
<evidence type="ECO:0000313" key="1">
    <source>
        <dbReference type="EMBL" id="SHJ44518.1"/>
    </source>
</evidence>
<protein>
    <submittedName>
        <fullName evidence="1">Uncharacterized protein</fullName>
    </submittedName>
</protein>
<dbReference type="STRING" id="758803.SAMN05421803_10687"/>
<sequence>MFPPALIGAPMELELLAKDDKSGHGGCPSVYLSDTGEFVVQGAGLNDADFRELADPLPGEAAVCISPEIVLAAVEAYRRRSA</sequence>
<dbReference type="AlphaFoldDB" id="A0A1M6JCW0"/>
<dbReference type="Proteomes" id="UP000184452">
    <property type="component" value="Unassembled WGS sequence"/>
</dbReference>
<name>A0A1M6JCW0_9ACTN</name>
<keyword evidence="2" id="KW-1185">Reference proteome</keyword>
<organism evidence="1 2">
    <name type="scientific">Nocardiopsis flavescens</name>
    <dbReference type="NCBI Taxonomy" id="758803"/>
    <lineage>
        <taxon>Bacteria</taxon>
        <taxon>Bacillati</taxon>
        <taxon>Actinomycetota</taxon>
        <taxon>Actinomycetes</taxon>
        <taxon>Streptosporangiales</taxon>
        <taxon>Nocardiopsidaceae</taxon>
        <taxon>Nocardiopsis</taxon>
    </lineage>
</organism>
<dbReference type="EMBL" id="FQZK01000006">
    <property type="protein sequence ID" value="SHJ44518.1"/>
    <property type="molecule type" value="Genomic_DNA"/>
</dbReference>
<gene>
    <name evidence="1" type="ORF">SAMN05421803_10687</name>
</gene>
<accession>A0A1M6JCW0</accession>
<reference evidence="1 2" key="1">
    <citation type="submission" date="2016-11" db="EMBL/GenBank/DDBJ databases">
        <authorList>
            <person name="Jaros S."/>
            <person name="Januszkiewicz K."/>
            <person name="Wedrychowicz H."/>
        </authorList>
    </citation>
    <scope>NUCLEOTIDE SEQUENCE [LARGE SCALE GENOMIC DNA]</scope>
    <source>
        <strain evidence="1 2">CGMCC 4.5723</strain>
    </source>
</reference>
<proteinExistence type="predicted"/>